<accession>A0A420ZBG9</accession>
<dbReference type="EMBL" id="QMNG01000055">
    <property type="protein sequence ID" value="RLC36450.1"/>
    <property type="molecule type" value="Genomic_DNA"/>
</dbReference>
<comment type="caution">
    <text evidence="1">The sequence shown here is derived from an EMBL/GenBank/DDBJ whole genome shotgun (WGS) entry which is preliminary data.</text>
</comment>
<organism evidence="1 2">
    <name type="scientific">candidate division Kazan bacterium</name>
    <dbReference type="NCBI Taxonomy" id="2202143"/>
    <lineage>
        <taxon>Bacteria</taxon>
        <taxon>Bacteria division Kazan-3B-28</taxon>
    </lineage>
</organism>
<evidence type="ECO:0000313" key="2">
    <source>
        <dbReference type="Proteomes" id="UP000281261"/>
    </source>
</evidence>
<name>A0A420ZBG9_UNCK3</name>
<dbReference type="Proteomes" id="UP000281261">
    <property type="component" value="Unassembled WGS sequence"/>
</dbReference>
<protein>
    <submittedName>
        <fullName evidence="1">Uncharacterized protein</fullName>
    </submittedName>
</protein>
<gene>
    <name evidence="1" type="ORF">DRH29_04575</name>
</gene>
<evidence type="ECO:0000313" key="1">
    <source>
        <dbReference type="EMBL" id="RLC36450.1"/>
    </source>
</evidence>
<dbReference type="AlphaFoldDB" id="A0A420ZBG9"/>
<sequence>MSSREELINASIELITKIIDDANNLVELLDLAHVEILEDENVSLERLKHFYDDLKQIHKRIKVLKP</sequence>
<proteinExistence type="predicted"/>
<reference evidence="1 2" key="1">
    <citation type="submission" date="2018-06" db="EMBL/GenBank/DDBJ databases">
        <title>Extensive metabolic versatility and redundancy in microbially diverse, dynamic hydrothermal sediments.</title>
        <authorList>
            <person name="Dombrowski N."/>
            <person name="Teske A."/>
            <person name="Baker B.J."/>
        </authorList>
    </citation>
    <scope>NUCLEOTIDE SEQUENCE [LARGE SCALE GENOMIC DNA]</scope>
    <source>
        <strain evidence="1">B79_G16</strain>
    </source>
</reference>